<evidence type="ECO:0000259" key="2">
    <source>
        <dbReference type="PROSITE" id="PS50887"/>
    </source>
</evidence>
<dbReference type="OrthoDB" id="9813903at2"/>
<dbReference type="EMBL" id="VDCQ01000053">
    <property type="protein sequence ID" value="TNJ62765.1"/>
    <property type="molecule type" value="Genomic_DNA"/>
</dbReference>
<dbReference type="InterPro" id="IPR001633">
    <property type="entry name" value="EAL_dom"/>
</dbReference>
<dbReference type="CDD" id="cd01949">
    <property type="entry name" value="GGDEF"/>
    <property type="match status" value="1"/>
</dbReference>
<dbReference type="SMART" id="SM00052">
    <property type="entry name" value="EAL"/>
    <property type="match status" value="1"/>
</dbReference>
<dbReference type="AlphaFoldDB" id="A0A5C4T1S0"/>
<dbReference type="GO" id="GO:0071111">
    <property type="term" value="F:cyclic-guanylate-specific phosphodiesterase activity"/>
    <property type="evidence" value="ECO:0007669"/>
    <property type="project" value="InterPro"/>
</dbReference>
<dbReference type="CDD" id="cd01948">
    <property type="entry name" value="EAL"/>
    <property type="match status" value="1"/>
</dbReference>
<dbReference type="SUPFAM" id="SSF55073">
    <property type="entry name" value="Nucleotide cyclase"/>
    <property type="match status" value="1"/>
</dbReference>
<dbReference type="SMART" id="SM00267">
    <property type="entry name" value="GGDEF"/>
    <property type="match status" value="1"/>
</dbReference>
<evidence type="ECO:0000313" key="3">
    <source>
        <dbReference type="EMBL" id="TNJ62765.1"/>
    </source>
</evidence>
<sequence>MVMLGLSKQELDLIANRMLRGIAGLVVLDIARYPEPEESGDRPLGERIIAYIESAFAAYRVEWPSLFLHKTIGEDFFLYIGLEAGIPDAGLHIREVGMQIKLRLEQRLSATFGEDALIFQMGCAYMMPADHADTGKIVYDAAKRAIREARRSSVPRSGESVSRTERFLSILENQAIHAVYQPIVSFADGNVFGYESLTRGPKGSDFQSPLELFKFAEGEGLLYTLDRLAREKAIAGCGDLQKEQRVFINIPAHVIHDPHFTPGRTLKLLEERGLSPHNVVFEITERSSIEDFSTAKKILQHYRSQGYQIAIDDAGAGYSSLQAIAELHPDFIKVDRSLIHNIQKDKIKEHMLETFVAFADKMNIRIIAEGIEQTDELYKLMQMGIHFGQGYLLARPSSKMEPIEPRLVEQIRHQHRLRGSGGFPTIGAIAAPIRIFEPGTNISEAAGFFKENENELAAVVVSAGVPVGLVMREKLFQQLAGQYGIPLYWNRPIYRLMDPSPLIVDEQLTLDQVSQMSTARETKNLYDYVIVTSGERFIGVASVRSILESITKVRIEHARTANPLTGLPGNLQIQRELNRRIMDNRDFSVIYADLDFFKWFNDRYGFQKGDELIQYTAELLRETSGLYGEPDDFVGHIGGDDFIVLSRTESPNRLCEEMIRRFDAGVTAFLDPTEPVRVLDREGNRVQTDRVNISLSLIVCECCSSITAEYISSAAAKLKKRAKAHMGSVYFHERIGQRVAEC</sequence>
<feature type="domain" description="GGDEF" evidence="2">
    <location>
        <begin position="585"/>
        <end position="734"/>
    </location>
</feature>
<accession>A0A5C4T1S0</accession>
<dbReference type="PROSITE" id="PS50883">
    <property type="entry name" value="EAL"/>
    <property type="match status" value="1"/>
</dbReference>
<dbReference type="PANTHER" id="PTHR33121:SF76">
    <property type="entry name" value="SIGNALING PROTEIN"/>
    <property type="match status" value="1"/>
</dbReference>
<dbReference type="Gene3D" id="3.30.70.270">
    <property type="match status" value="1"/>
</dbReference>
<name>A0A5C4T1S0_9BACL</name>
<dbReference type="SUPFAM" id="SSF54631">
    <property type="entry name" value="CBS-domain pair"/>
    <property type="match status" value="1"/>
</dbReference>
<dbReference type="Proteomes" id="UP000307943">
    <property type="component" value="Unassembled WGS sequence"/>
</dbReference>
<dbReference type="InterPro" id="IPR029787">
    <property type="entry name" value="Nucleotide_cyclase"/>
</dbReference>
<dbReference type="InterPro" id="IPR050706">
    <property type="entry name" value="Cyclic-di-GMP_PDE-like"/>
</dbReference>
<dbReference type="NCBIfam" id="TIGR00254">
    <property type="entry name" value="GGDEF"/>
    <property type="match status" value="1"/>
</dbReference>
<comment type="caution">
    <text evidence="3">The sequence shown here is derived from an EMBL/GenBank/DDBJ whole genome shotgun (WGS) entry which is preliminary data.</text>
</comment>
<organism evidence="3 4">
    <name type="scientific">Paenibacillus hemerocallicola</name>
    <dbReference type="NCBI Taxonomy" id="1172614"/>
    <lineage>
        <taxon>Bacteria</taxon>
        <taxon>Bacillati</taxon>
        <taxon>Bacillota</taxon>
        <taxon>Bacilli</taxon>
        <taxon>Bacillales</taxon>
        <taxon>Paenibacillaceae</taxon>
        <taxon>Paenibacillus</taxon>
    </lineage>
</organism>
<reference evidence="3 4" key="1">
    <citation type="submission" date="2019-05" db="EMBL/GenBank/DDBJ databases">
        <title>We sequenced the genome of Paenibacillus hemerocallicola KCTC 33185 for further insight into its adaptation and study the phylogeny of Paenibacillus.</title>
        <authorList>
            <person name="Narsing Rao M.P."/>
        </authorList>
    </citation>
    <scope>NUCLEOTIDE SEQUENCE [LARGE SCALE GENOMIC DNA]</scope>
    <source>
        <strain evidence="3 4">KCTC 33185</strain>
    </source>
</reference>
<feature type="domain" description="EAL" evidence="1">
    <location>
        <begin position="160"/>
        <end position="410"/>
    </location>
</feature>
<dbReference type="InterPro" id="IPR043128">
    <property type="entry name" value="Rev_trsase/Diguanyl_cyclase"/>
</dbReference>
<proteinExistence type="predicted"/>
<dbReference type="Pfam" id="PF00990">
    <property type="entry name" value="GGDEF"/>
    <property type="match status" value="1"/>
</dbReference>
<dbReference type="InterPro" id="IPR046342">
    <property type="entry name" value="CBS_dom_sf"/>
</dbReference>
<dbReference type="SUPFAM" id="SSF141868">
    <property type="entry name" value="EAL domain-like"/>
    <property type="match status" value="1"/>
</dbReference>
<dbReference type="Gene3D" id="3.20.20.450">
    <property type="entry name" value="EAL domain"/>
    <property type="match status" value="1"/>
</dbReference>
<gene>
    <name evidence="3" type="ORF">FE784_28725</name>
</gene>
<dbReference type="PANTHER" id="PTHR33121">
    <property type="entry name" value="CYCLIC DI-GMP PHOSPHODIESTERASE PDEF"/>
    <property type="match status" value="1"/>
</dbReference>
<dbReference type="Gene3D" id="3.10.580.10">
    <property type="entry name" value="CBS-domain"/>
    <property type="match status" value="1"/>
</dbReference>
<protein>
    <submittedName>
        <fullName evidence="3">GGDEF domain-containing protein</fullName>
    </submittedName>
</protein>
<dbReference type="InterPro" id="IPR000160">
    <property type="entry name" value="GGDEF_dom"/>
</dbReference>
<evidence type="ECO:0000259" key="1">
    <source>
        <dbReference type="PROSITE" id="PS50883"/>
    </source>
</evidence>
<keyword evidence="4" id="KW-1185">Reference proteome</keyword>
<dbReference type="Pfam" id="PF00563">
    <property type="entry name" value="EAL"/>
    <property type="match status" value="1"/>
</dbReference>
<dbReference type="InterPro" id="IPR035919">
    <property type="entry name" value="EAL_sf"/>
</dbReference>
<evidence type="ECO:0000313" key="4">
    <source>
        <dbReference type="Proteomes" id="UP000307943"/>
    </source>
</evidence>
<dbReference type="PROSITE" id="PS50887">
    <property type="entry name" value="GGDEF"/>
    <property type="match status" value="1"/>
</dbReference>